<organism evidence="4 5">
    <name type="scientific">Tanacetum coccineum</name>
    <dbReference type="NCBI Taxonomy" id="301880"/>
    <lineage>
        <taxon>Eukaryota</taxon>
        <taxon>Viridiplantae</taxon>
        <taxon>Streptophyta</taxon>
        <taxon>Embryophyta</taxon>
        <taxon>Tracheophyta</taxon>
        <taxon>Spermatophyta</taxon>
        <taxon>Magnoliopsida</taxon>
        <taxon>eudicotyledons</taxon>
        <taxon>Gunneridae</taxon>
        <taxon>Pentapetalae</taxon>
        <taxon>asterids</taxon>
        <taxon>campanulids</taxon>
        <taxon>Asterales</taxon>
        <taxon>Asteraceae</taxon>
        <taxon>Asteroideae</taxon>
        <taxon>Anthemideae</taxon>
        <taxon>Anthemidinae</taxon>
        <taxon>Tanacetum</taxon>
    </lineage>
</organism>
<keyword evidence="1" id="KW-0862">Zinc</keyword>
<dbReference type="InterPro" id="IPR036875">
    <property type="entry name" value="Znf_CCHC_sf"/>
</dbReference>
<dbReference type="SMART" id="SM00343">
    <property type="entry name" value="ZnF_C2HC"/>
    <property type="match status" value="2"/>
</dbReference>
<dbReference type="SUPFAM" id="SSF57756">
    <property type="entry name" value="Retrovirus zinc finger-like domains"/>
    <property type="match status" value="1"/>
</dbReference>
<comment type="caution">
    <text evidence="4">The sequence shown here is derived from an EMBL/GenBank/DDBJ whole genome shotgun (WGS) entry which is preliminary data.</text>
</comment>
<accession>A0ABQ5FJA1</accession>
<name>A0ABQ5FJA1_9ASTR</name>
<dbReference type="Gene3D" id="4.10.60.10">
    <property type="entry name" value="Zinc finger, CCHC-type"/>
    <property type="match status" value="1"/>
</dbReference>
<feature type="compositionally biased region" description="Polar residues" evidence="2">
    <location>
        <begin position="286"/>
        <end position="298"/>
    </location>
</feature>
<feature type="region of interest" description="Disordered" evidence="2">
    <location>
        <begin position="429"/>
        <end position="449"/>
    </location>
</feature>
<evidence type="ECO:0000313" key="5">
    <source>
        <dbReference type="Proteomes" id="UP001151760"/>
    </source>
</evidence>
<feature type="compositionally biased region" description="Polar residues" evidence="2">
    <location>
        <begin position="268"/>
        <end position="278"/>
    </location>
</feature>
<gene>
    <name evidence="4" type="ORF">Tco_1006973</name>
</gene>
<keyword evidence="5" id="KW-1185">Reference proteome</keyword>
<reference evidence="4" key="1">
    <citation type="journal article" date="2022" name="Int. J. Mol. Sci.">
        <title>Draft Genome of Tanacetum Coccineum: Genomic Comparison of Closely Related Tanacetum-Family Plants.</title>
        <authorList>
            <person name="Yamashiro T."/>
            <person name="Shiraishi A."/>
            <person name="Nakayama K."/>
            <person name="Satake H."/>
        </authorList>
    </citation>
    <scope>NUCLEOTIDE SEQUENCE</scope>
</reference>
<evidence type="ECO:0000259" key="3">
    <source>
        <dbReference type="PROSITE" id="PS50158"/>
    </source>
</evidence>
<proteinExistence type="predicted"/>
<feature type="region of interest" description="Disordered" evidence="2">
    <location>
        <begin position="641"/>
        <end position="683"/>
    </location>
</feature>
<dbReference type="Proteomes" id="UP001151760">
    <property type="component" value="Unassembled WGS sequence"/>
</dbReference>
<feature type="compositionally biased region" description="Polar residues" evidence="2">
    <location>
        <begin position="249"/>
        <end position="261"/>
    </location>
</feature>
<dbReference type="InterPro" id="IPR001878">
    <property type="entry name" value="Znf_CCHC"/>
</dbReference>
<feature type="compositionally biased region" description="Low complexity" evidence="2">
    <location>
        <begin position="663"/>
        <end position="679"/>
    </location>
</feature>
<dbReference type="EMBL" id="BQNB010017461">
    <property type="protein sequence ID" value="GJT63440.1"/>
    <property type="molecule type" value="Genomic_DNA"/>
</dbReference>
<protein>
    <submittedName>
        <fullName evidence="4">Ribonuclease H-like domain-containing protein</fullName>
    </submittedName>
</protein>
<evidence type="ECO:0000256" key="1">
    <source>
        <dbReference type="PROSITE-ProRule" id="PRU00047"/>
    </source>
</evidence>
<dbReference type="Pfam" id="PF00098">
    <property type="entry name" value="zf-CCHC"/>
    <property type="match status" value="1"/>
</dbReference>
<feature type="domain" description="CCHC-type" evidence="3">
    <location>
        <begin position="409"/>
        <end position="423"/>
    </location>
</feature>
<evidence type="ECO:0000313" key="4">
    <source>
        <dbReference type="EMBL" id="GJT63440.1"/>
    </source>
</evidence>
<dbReference type="PROSITE" id="PS50158">
    <property type="entry name" value="ZF_CCHC"/>
    <property type="match status" value="1"/>
</dbReference>
<feature type="region of interest" description="Disordered" evidence="2">
    <location>
        <begin position="248"/>
        <end position="309"/>
    </location>
</feature>
<reference evidence="4" key="2">
    <citation type="submission" date="2022-01" db="EMBL/GenBank/DDBJ databases">
        <authorList>
            <person name="Yamashiro T."/>
            <person name="Shiraishi A."/>
            <person name="Satake H."/>
            <person name="Nakayama K."/>
        </authorList>
    </citation>
    <scope>NUCLEOTIDE SEQUENCE</scope>
</reference>
<feature type="compositionally biased region" description="Basic and acidic residues" evidence="2">
    <location>
        <begin position="300"/>
        <end position="309"/>
    </location>
</feature>
<keyword evidence="1" id="KW-0479">Metal-binding</keyword>
<evidence type="ECO:0000256" key="2">
    <source>
        <dbReference type="SAM" id="MobiDB-lite"/>
    </source>
</evidence>
<keyword evidence="1" id="KW-0863">Zinc-finger</keyword>
<feature type="region of interest" description="Disordered" evidence="2">
    <location>
        <begin position="510"/>
        <end position="545"/>
    </location>
</feature>
<sequence>MAIRNKPPTNNLSLNQMMTYLKHVGNKKHSDLKSKTFEEIQALYEKVKRFDESFTAVGSTEDERRIKEMNEGVKYTDQKKLKEEDTEKVPAKVEVTEHGIKKRKGGHIKMIARKSQENSQMYVNSVMNIENALKDLLIFDRANGNFRAFNYLMKVLHIFDRQDLYHLYNLMMEQYLEIILEGIELILWIDLKIMMEFSTEGNDQSDFWDDQQDVKLVLNSPCFMVKSWLVHDQTVHALASPKANELTIPEQTATGKGTSNPFMAGSLPKTTKPTSASQDEIPHLHNPTSSSQTQPIKTTHTKEIVGRERERKARTTLLMALLEDHLAKFHKMTDAKEMILFIQLQKGFTKAMTGSKSSKSVEIHEQKWTEVAWSAMISMRMKKFYKKTGRKLQFDAKEAVGFDKTKVECYNCHKIGHFARECRIKGTQDNRRRDAWNSGNKDGSRTVQKEDSKALMTIDGEVCGWSIIQKCSLCFDGLQRSDSAQRDYPHRALKNKGIVKVDYLQFTYGPKQTQPSESESQSSEIDTCESNSSAEPSELVSEPVVNESNVERHLGMVMMPYSCGVESDVKMSVVSYTHKTQLTPSFANPASKNFIAGKCYESSSLIVKILKLKERFGDYPHRALKNKGIVKVDYLQFTYGPKQTQPSESESQSSEIDTCESNSSAEPSELVSEPVVNESNVERQPKVWSDAPIIEEYESDSEDECVSIPTKQQLTPSFANQQVKFPRENVKSQFTHSQKSKVDKKDLGYGFAVRACFVCGSLNHLIKDCDFHEKRMARKTNLNNGWNNVQRVNKQNQFVPSAVLTRTGKIPVNTTRASSTKNLITASYDRKRFFTITHSNLQDTFINDKTVLMTKFSNQKLNTAKVNEVSTVGGQMENAVKSSAVLRPKFSNQKLNTAKVNEVSTVGGQMENAVKSLCRHYDWKQGAYLVSLDFHGGPGAFGGECSRIEGGEDKGIIVDETRRLLAVLTMYWQH</sequence>
<feature type="compositionally biased region" description="Low complexity" evidence="2">
    <location>
        <begin position="532"/>
        <end position="545"/>
    </location>
</feature>